<dbReference type="STRING" id="626937.HMPREF3293_02553"/>
<sequence length="111" mass="11936">MAKGGFPGGMNMQNMMRQAQQMQAKMQQMQAELEEREVEATAGGGVVRVVATGKKMIKSIEIQEAAVDPDDVEMLQDLVIAAVNEALTKADEMMQAEMGKITGGMNLGGLF</sequence>
<evidence type="ECO:0000313" key="4">
    <source>
        <dbReference type="EMBL" id="KXK64474.1"/>
    </source>
</evidence>
<comment type="function">
    <text evidence="2">Binds to DNA and alters its conformation. May be involved in regulation of gene expression, nucleoid organization and DNA protection.</text>
</comment>
<dbReference type="Proteomes" id="UP000070366">
    <property type="component" value="Unassembled WGS sequence"/>
</dbReference>
<dbReference type="GO" id="GO:0043590">
    <property type="term" value="C:bacterial nucleoid"/>
    <property type="evidence" value="ECO:0007669"/>
    <property type="project" value="UniProtKB-UniRule"/>
</dbReference>
<dbReference type="Pfam" id="PF02575">
    <property type="entry name" value="YbaB_DNA_bd"/>
    <property type="match status" value="1"/>
</dbReference>
<gene>
    <name evidence="4" type="ORF">HMPREF3293_02553</name>
</gene>
<dbReference type="PIRSF" id="PIRSF004555">
    <property type="entry name" value="UCP004555"/>
    <property type="match status" value="1"/>
</dbReference>
<dbReference type="SUPFAM" id="SSF82607">
    <property type="entry name" value="YbaB-like"/>
    <property type="match status" value="1"/>
</dbReference>
<protein>
    <recommendedName>
        <fullName evidence="2">Nucleoid-associated protein HMPREF3293_02553</fullName>
    </recommendedName>
</protein>
<name>A0A136Q1L9_9FIRM</name>
<dbReference type="PANTHER" id="PTHR33449:SF1">
    <property type="entry name" value="NUCLEOID-ASSOCIATED PROTEIN YBAB"/>
    <property type="match status" value="1"/>
</dbReference>
<feature type="coiled-coil region" evidence="3">
    <location>
        <begin position="12"/>
        <end position="39"/>
    </location>
</feature>
<dbReference type="InterPro" id="IPR004401">
    <property type="entry name" value="YbaB/EbfC"/>
</dbReference>
<comment type="subunit">
    <text evidence="2">Homodimer.</text>
</comment>
<dbReference type="KEGG" id="cmiu:B1H56_00680"/>
<dbReference type="OrthoDB" id="9795263at2"/>
<dbReference type="EMBL" id="LSZW01000064">
    <property type="protein sequence ID" value="KXK64474.1"/>
    <property type="molecule type" value="Genomic_DNA"/>
</dbReference>
<dbReference type="InterPro" id="IPR036894">
    <property type="entry name" value="YbaB-like_sf"/>
</dbReference>
<dbReference type="GO" id="GO:0005829">
    <property type="term" value="C:cytosol"/>
    <property type="evidence" value="ECO:0007669"/>
    <property type="project" value="TreeGrafter"/>
</dbReference>
<evidence type="ECO:0000256" key="3">
    <source>
        <dbReference type="SAM" id="Coils"/>
    </source>
</evidence>
<proteinExistence type="inferred from homology"/>
<dbReference type="RefSeq" id="WP_066522154.1">
    <property type="nucleotide sequence ID" value="NZ_CABMOF010000007.1"/>
</dbReference>
<keyword evidence="5" id="KW-1185">Reference proteome</keyword>
<evidence type="ECO:0000256" key="2">
    <source>
        <dbReference type="HAMAP-Rule" id="MF_00274"/>
    </source>
</evidence>
<organism evidence="4 5">
    <name type="scientific">Christensenella minuta</name>
    <dbReference type="NCBI Taxonomy" id="626937"/>
    <lineage>
        <taxon>Bacteria</taxon>
        <taxon>Bacillati</taxon>
        <taxon>Bacillota</taxon>
        <taxon>Clostridia</taxon>
        <taxon>Christensenellales</taxon>
        <taxon>Christensenellaceae</taxon>
        <taxon>Christensenella</taxon>
    </lineage>
</organism>
<dbReference type="GO" id="GO:0003677">
    <property type="term" value="F:DNA binding"/>
    <property type="evidence" value="ECO:0007669"/>
    <property type="project" value="UniProtKB-UniRule"/>
</dbReference>
<comment type="subcellular location">
    <subcellularLocation>
        <location evidence="2">Cytoplasm</location>
        <location evidence="2">Nucleoid</location>
    </subcellularLocation>
</comment>
<evidence type="ECO:0000256" key="1">
    <source>
        <dbReference type="ARBA" id="ARBA00023125"/>
    </source>
</evidence>
<keyword evidence="2" id="KW-0963">Cytoplasm</keyword>
<reference evidence="4 5" key="1">
    <citation type="submission" date="2016-02" db="EMBL/GenBank/DDBJ databases">
        <authorList>
            <person name="Wen L."/>
            <person name="He K."/>
            <person name="Yang H."/>
        </authorList>
    </citation>
    <scope>NUCLEOTIDE SEQUENCE [LARGE SCALE GENOMIC DNA]</scope>
    <source>
        <strain evidence="4 5">DSM 22607</strain>
    </source>
</reference>
<evidence type="ECO:0000313" key="5">
    <source>
        <dbReference type="Proteomes" id="UP000070366"/>
    </source>
</evidence>
<accession>A0A136Q1L9</accession>
<comment type="similarity">
    <text evidence="2">Belongs to the YbaB/EbfC family.</text>
</comment>
<dbReference type="PATRIC" id="fig|626937.4.peg.2511"/>
<dbReference type="PANTHER" id="PTHR33449">
    <property type="entry name" value="NUCLEOID-ASSOCIATED PROTEIN YBAB"/>
    <property type="match status" value="1"/>
</dbReference>
<keyword evidence="3" id="KW-0175">Coiled coil</keyword>
<dbReference type="Gene3D" id="3.30.1310.10">
    <property type="entry name" value="Nucleoid-associated protein YbaB-like domain"/>
    <property type="match status" value="1"/>
</dbReference>
<dbReference type="AlphaFoldDB" id="A0A136Q1L9"/>
<comment type="caution">
    <text evidence="4">The sequence shown here is derived from an EMBL/GenBank/DDBJ whole genome shotgun (WGS) entry which is preliminary data.</text>
</comment>
<keyword evidence="1 2" id="KW-0238">DNA-binding</keyword>
<dbReference type="NCBIfam" id="TIGR00103">
    <property type="entry name" value="DNA_YbaB_EbfC"/>
    <property type="match status" value="1"/>
</dbReference>
<dbReference type="HAMAP" id="MF_00274">
    <property type="entry name" value="DNA_YbaB_EbfC"/>
    <property type="match status" value="1"/>
</dbReference>